<sequence length="540" mass="57384">MPAVPVAVGATSRTATTPFLRYDDGTAQLVVDGQRYLVRGGEVHNSAASTPEAAGSSFRAAAAVGANTVLAPVSWDAFEPVEGHFELAAVDQLVAAAREAGLRLIVLWFGAYKNGASSYAPAWVKTDPDRFPRCLDENGARTGTLSPFSVASREADARAFAAMVQRIEEIDAQDRTVLMVQVENEPGLLGCSRDHDPHAQALFAAPPPAGVLEAAGVTGRHRDWVSAFGDGLDADEHFMTWGFATYIDAVARAGRAHTALPFFTNTWLDSEIDLPGFALAGGQRPGTYPSGGPVAGMLPLWRSLAPHLDLIVPDIYFGDFSAICTTYGAASTGLFIPEMRRDAQGVGDAFVAVGQHRAIGVAPFGIDSITEQEATHLRDGFELLAAVDPDLRPGRERRGFHIPSTADSDAHAVLDFGDIQLRATRLVPFGEVAPPAQGAFGVLIRLSATRFLAAGRGFSLSFRDPAGTDQIGLLSVLEHPRTPSGDDGERPVLRRLNGDETAGGTAWLHPALAQQQSEVFPIPMSLEHSGVSTCEVYRLA</sequence>
<dbReference type="InterPro" id="IPR040719">
    <property type="entry name" value="DUF5597"/>
</dbReference>
<dbReference type="EMBL" id="BNAS01000005">
    <property type="protein sequence ID" value="GHH76252.1"/>
    <property type="molecule type" value="Genomic_DNA"/>
</dbReference>
<reference evidence="3" key="2">
    <citation type="submission" date="2020-09" db="EMBL/GenBank/DDBJ databases">
        <authorList>
            <person name="Sun Q."/>
            <person name="Zhou Y."/>
        </authorList>
    </citation>
    <scope>NUCLEOTIDE SEQUENCE</scope>
    <source>
        <strain evidence="3">CGMCC 4.7398</strain>
    </source>
</reference>
<comment type="caution">
    <text evidence="3">The sequence shown here is derived from an EMBL/GenBank/DDBJ whole genome shotgun (WGS) entry which is preliminary data.</text>
</comment>
<evidence type="ECO:0000259" key="2">
    <source>
        <dbReference type="Pfam" id="PF18120"/>
    </source>
</evidence>
<dbReference type="SUPFAM" id="SSF51445">
    <property type="entry name" value="(Trans)glycosidases"/>
    <property type="match status" value="1"/>
</dbReference>
<dbReference type="RefSeq" id="WP_189670508.1">
    <property type="nucleotide sequence ID" value="NZ_BNAS01000005.1"/>
</dbReference>
<dbReference type="Pfam" id="PF01301">
    <property type="entry name" value="Glyco_hydro_35"/>
    <property type="match status" value="1"/>
</dbReference>
<evidence type="ECO:0000259" key="1">
    <source>
        <dbReference type="Pfam" id="PF01301"/>
    </source>
</evidence>
<dbReference type="AlphaFoldDB" id="A0A919G141"/>
<dbReference type="InterPro" id="IPR017853">
    <property type="entry name" value="GH"/>
</dbReference>
<feature type="domain" description="Glycoside hydrolase 35 catalytic" evidence="1">
    <location>
        <begin position="28"/>
        <end position="196"/>
    </location>
</feature>
<dbReference type="Proteomes" id="UP000627369">
    <property type="component" value="Unassembled WGS sequence"/>
</dbReference>
<gene>
    <name evidence="3" type="ORF">GCM10017772_34410</name>
</gene>
<organism evidence="3 4">
    <name type="scientific">Promicromonospora soli</name>
    <dbReference type="NCBI Taxonomy" id="2035533"/>
    <lineage>
        <taxon>Bacteria</taxon>
        <taxon>Bacillati</taxon>
        <taxon>Actinomycetota</taxon>
        <taxon>Actinomycetes</taxon>
        <taxon>Micrococcales</taxon>
        <taxon>Promicromonosporaceae</taxon>
        <taxon>Promicromonospora</taxon>
    </lineage>
</organism>
<dbReference type="Pfam" id="PF18120">
    <property type="entry name" value="DUF5597"/>
    <property type="match status" value="1"/>
</dbReference>
<dbReference type="Gene3D" id="3.20.20.80">
    <property type="entry name" value="Glycosidases"/>
    <property type="match status" value="1"/>
</dbReference>
<dbReference type="Gene3D" id="2.60.220.20">
    <property type="entry name" value="putative beta-Galactosidase from caulobacter crescentus"/>
    <property type="match status" value="1"/>
</dbReference>
<keyword evidence="4" id="KW-1185">Reference proteome</keyword>
<feature type="domain" description="DUF5597" evidence="2">
    <location>
        <begin position="379"/>
        <end position="505"/>
    </location>
</feature>
<evidence type="ECO:0000313" key="3">
    <source>
        <dbReference type="EMBL" id="GHH76252.1"/>
    </source>
</evidence>
<protein>
    <submittedName>
        <fullName evidence="3">Beta-galactosidase</fullName>
    </submittedName>
</protein>
<reference evidence="3" key="1">
    <citation type="journal article" date="2014" name="Int. J. Syst. Evol. Microbiol.">
        <title>Complete genome sequence of Corynebacterium casei LMG S-19264T (=DSM 44701T), isolated from a smear-ripened cheese.</title>
        <authorList>
            <consortium name="US DOE Joint Genome Institute (JGI-PGF)"/>
            <person name="Walter F."/>
            <person name="Albersmeier A."/>
            <person name="Kalinowski J."/>
            <person name="Ruckert C."/>
        </authorList>
    </citation>
    <scope>NUCLEOTIDE SEQUENCE</scope>
    <source>
        <strain evidence="3">CGMCC 4.7398</strain>
    </source>
</reference>
<name>A0A919G141_9MICO</name>
<accession>A0A919G141</accession>
<proteinExistence type="predicted"/>
<evidence type="ECO:0000313" key="4">
    <source>
        <dbReference type="Proteomes" id="UP000627369"/>
    </source>
</evidence>
<dbReference type="InterPro" id="IPR031330">
    <property type="entry name" value="Gly_Hdrlase_35_cat"/>
</dbReference>